<dbReference type="AlphaFoldDB" id="A0A1Q2LIX1"/>
<feature type="chain" id="PRO_5010301016" description="Lipoprotein LPP20-like domain-containing protein" evidence="1">
    <location>
        <begin position="18"/>
        <end position="182"/>
    </location>
</feature>
<evidence type="ECO:0000259" key="2">
    <source>
        <dbReference type="Pfam" id="PF02169"/>
    </source>
</evidence>
<dbReference type="Gene3D" id="3.10.129.140">
    <property type="entry name" value="Helicobacter TNF-alpha-Inducing protein"/>
    <property type="match status" value="1"/>
</dbReference>
<gene>
    <name evidence="3" type="ORF">XJ32_10130</name>
</gene>
<protein>
    <recommendedName>
        <fullName evidence="2">Lipoprotein LPP20-like domain-containing protein</fullName>
    </recommendedName>
</protein>
<feature type="signal peptide" evidence="1">
    <location>
        <begin position="1"/>
        <end position="17"/>
    </location>
</feature>
<reference evidence="3 4" key="1">
    <citation type="submission" date="2017-02" db="EMBL/GenBank/DDBJ databases">
        <title>Whole genome sequencing of Helicobacter bilis strain AAQJH.</title>
        <authorList>
            <person name="Conlan S."/>
            <person name="Thomas P.J."/>
            <person name="Mullikin J."/>
            <person name="Palmore T.N."/>
            <person name="Frank K.M."/>
            <person name="Segre J.A."/>
        </authorList>
    </citation>
    <scope>NUCLEOTIDE SEQUENCE [LARGE SCALE GENOMIC DNA]</scope>
    <source>
        <strain evidence="3 4">AAQJH</strain>
    </source>
</reference>
<dbReference type="InterPro" id="IPR024952">
    <property type="entry name" value="LPP20-like_dom"/>
</dbReference>
<proteinExistence type="predicted"/>
<dbReference type="EMBL" id="CP019645">
    <property type="protein sequence ID" value="AQQ60388.1"/>
    <property type="molecule type" value="Genomic_DNA"/>
</dbReference>
<organism evidence="3 4">
    <name type="scientific">Helicobacter bilis</name>
    <dbReference type="NCBI Taxonomy" id="37372"/>
    <lineage>
        <taxon>Bacteria</taxon>
        <taxon>Pseudomonadati</taxon>
        <taxon>Campylobacterota</taxon>
        <taxon>Epsilonproteobacteria</taxon>
        <taxon>Campylobacterales</taxon>
        <taxon>Helicobacteraceae</taxon>
        <taxon>Helicobacter</taxon>
    </lineage>
</organism>
<sequence length="182" mass="19510">MKIVSVTSKGLCALALAAFLVACGGDKQGQVTSNSNEPAWVNSMSAAKEKAGSVVVGIGSAKILDGNLNYAVNQAAMQARAEIAQQVSAKIQQAIESLEQNDGMKISANSQQVARQKVEADLKKTEIAEKWTDKQATPPMLYVLVKMDEKMFEQTLKGVGQVLNVDADQARKLSETVQELLE</sequence>
<dbReference type="KEGG" id="hbl:XJ32_10130"/>
<dbReference type="RefSeq" id="WP_005218510.1">
    <property type="nucleotide sequence ID" value="NZ_CP019645.1"/>
</dbReference>
<name>A0A1Q2LIX1_9HELI</name>
<dbReference type="Pfam" id="PF02169">
    <property type="entry name" value="LPP20"/>
    <property type="match status" value="1"/>
</dbReference>
<keyword evidence="1" id="KW-0732">Signal</keyword>
<dbReference type="PROSITE" id="PS51257">
    <property type="entry name" value="PROKAR_LIPOPROTEIN"/>
    <property type="match status" value="1"/>
</dbReference>
<accession>A0A1Q2LIX1</accession>
<evidence type="ECO:0000313" key="4">
    <source>
        <dbReference type="Proteomes" id="UP000188298"/>
    </source>
</evidence>
<evidence type="ECO:0000256" key="1">
    <source>
        <dbReference type="SAM" id="SignalP"/>
    </source>
</evidence>
<feature type="domain" description="Lipoprotein LPP20-like" evidence="2">
    <location>
        <begin position="38"/>
        <end position="147"/>
    </location>
</feature>
<dbReference type="Proteomes" id="UP000188298">
    <property type="component" value="Chromosome"/>
</dbReference>
<evidence type="ECO:0000313" key="3">
    <source>
        <dbReference type="EMBL" id="AQQ60388.1"/>
    </source>
</evidence>